<organism evidence="3 4">
    <name type="scientific">Tanacetum coccineum</name>
    <dbReference type="NCBI Taxonomy" id="301880"/>
    <lineage>
        <taxon>Eukaryota</taxon>
        <taxon>Viridiplantae</taxon>
        <taxon>Streptophyta</taxon>
        <taxon>Embryophyta</taxon>
        <taxon>Tracheophyta</taxon>
        <taxon>Spermatophyta</taxon>
        <taxon>Magnoliopsida</taxon>
        <taxon>eudicotyledons</taxon>
        <taxon>Gunneridae</taxon>
        <taxon>Pentapetalae</taxon>
        <taxon>asterids</taxon>
        <taxon>campanulids</taxon>
        <taxon>Asterales</taxon>
        <taxon>Asteraceae</taxon>
        <taxon>Asteroideae</taxon>
        <taxon>Anthemideae</taxon>
        <taxon>Anthemidinae</taxon>
        <taxon>Tanacetum</taxon>
    </lineage>
</organism>
<accession>A0ABQ5CQM3</accession>
<evidence type="ECO:0000256" key="1">
    <source>
        <dbReference type="SAM" id="MobiDB-lite"/>
    </source>
</evidence>
<sequence length="1006" mass="114273">MIRRSRRNDKIESHILVREKEDVYHSSIWCASFEALYGRKYRPPVLWAEIGESSLIGPELVQETTDKVVLIKEKLKAARDHQKSYADNRRKPLEFEVRDKVLLKVSPWKGVMHFGKKGKLTPRIDKTLHFVEEPVEIMDREVKTLKRSRILIVKVRWSSKRGLEFTWEREDHKKARLCARFCQVAEHQVSMMRVLKLKVARETLGLHMESIACDPGAGMLTRAMAKLSAASAHEYLFIDFLSKEEPKKVFEALKHPRWVDAMQDELNQFTKNKVWTLVPAPYGKTIIGSKWVCRNKRDKIGIVIKNKERLVAQGYNQQEGIDNDETFAPVARLEEIRIFLTLATYMNFHSLSNGCQKCIPQWHFNQPRKYVKYLVKKYDINGSSVKTSLLPLNNLAPDLNGKAVNKTQYKGFDLKDAQTLTILDATWTGKALQLLYHFIKDHILKEDIELHFIPTQYQLADIFTKPLDEPTFKRLIIELGGIRGEIGIATFRNALRAHYLPHSSKYVTPPSLVVLRPWFATIGYSREIRAKGTLKKSFLPPRWRLLMAQIIRYLGGKIGGHDHISNKDAIILYCLANRVEVDFARLIWEDIIHKLNKKTREKVVPYPRFISFLFEYMMHEYKNVKLTLNPTQVCNAKLPGAFKAPKTFSQITDHMLAICNAKVPGHSKLPIKPPHKTEIEASKSKTGQSDQENKSSLALDSNPSQPLASTPVVDKMHKEEQQAAGGPPSLGVTSEEGADPLRCDALADSIAEADPRISAPHDYIPQQQESAGSSTKMRNVSLWKVLLLQSHNIKLKQQKEKAKAEVAFLKAQHMYPNVNQLTKLLVTSLKSELSKLLASHVFDSSIPPELKELPLKIIELSREVKKLKNHSYLLRFATIMENASPKTTDKSVPSVGQAGTSPIEGEKNTKDADKANLKQQLTTTTPPNTSSFQYPLFPNPPKSTPQTEGELIKKDKGKEVMSSKDAKEEETESDSIDDHANPVDSMVETSKPKKLNTLSFVTECGE</sequence>
<evidence type="ECO:0000313" key="4">
    <source>
        <dbReference type="Proteomes" id="UP001151760"/>
    </source>
</evidence>
<dbReference type="PANTHER" id="PTHR46148">
    <property type="entry name" value="CHROMO DOMAIN-CONTAINING PROTEIN"/>
    <property type="match status" value="1"/>
</dbReference>
<feature type="compositionally biased region" description="Basic and acidic residues" evidence="1">
    <location>
        <begin position="904"/>
        <end position="916"/>
    </location>
</feature>
<feature type="region of interest" description="Disordered" evidence="1">
    <location>
        <begin position="667"/>
        <end position="737"/>
    </location>
</feature>
<reference evidence="3" key="2">
    <citation type="submission" date="2022-01" db="EMBL/GenBank/DDBJ databases">
        <authorList>
            <person name="Yamashiro T."/>
            <person name="Shiraishi A."/>
            <person name="Satake H."/>
            <person name="Nakayama K."/>
        </authorList>
    </citation>
    <scope>NUCLEOTIDE SEQUENCE</scope>
</reference>
<gene>
    <name evidence="3" type="ORF">Tco_0908913</name>
</gene>
<feature type="domain" description="Reverse transcriptase Ty1/copia-type" evidence="2">
    <location>
        <begin position="272"/>
        <end position="346"/>
    </location>
</feature>
<comment type="caution">
    <text evidence="3">The sequence shown here is derived from an EMBL/GenBank/DDBJ whole genome shotgun (WGS) entry which is preliminary data.</text>
</comment>
<feature type="region of interest" description="Disordered" evidence="1">
    <location>
        <begin position="884"/>
        <end position="991"/>
    </location>
</feature>
<reference evidence="3" key="1">
    <citation type="journal article" date="2022" name="Int. J. Mol. Sci.">
        <title>Draft Genome of Tanacetum Coccineum: Genomic Comparison of Closely Related Tanacetum-Family Plants.</title>
        <authorList>
            <person name="Yamashiro T."/>
            <person name="Shiraishi A."/>
            <person name="Nakayama K."/>
            <person name="Satake H."/>
        </authorList>
    </citation>
    <scope>NUCLEOTIDE SEQUENCE</scope>
</reference>
<dbReference type="Pfam" id="PF07727">
    <property type="entry name" value="RVT_2"/>
    <property type="match status" value="1"/>
</dbReference>
<feature type="compositionally biased region" description="Polar residues" evidence="1">
    <location>
        <begin position="684"/>
        <end position="708"/>
    </location>
</feature>
<dbReference type="EMBL" id="BQNB010014476">
    <property type="protein sequence ID" value="GJT28638.1"/>
    <property type="molecule type" value="Genomic_DNA"/>
</dbReference>
<name>A0ABQ5CQM3_9ASTR</name>
<dbReference type="InterPro" id="IPR013103">
    <property type="entry name" value="RVT_2"/>
</dbReference>
<feature type="compositionally biased region" description="Polar residues" evidence="1">
    <location>
        <begin position="917"/>
        <end position="933"/>
    </location>
</feature>
<dbReference type="Proteomes" id="UP001151760">
    <property type="component" value="Unassembled WGS sequence"/>
</dbReference>
<protein>
    <submittedName>
        <fullName evidence="3">Retrovirus-related pol polyprotein from transposon TNT 1-94</fullName>
    </submittedName>
</protein>
<evidence type="ECO:0000259" key="2">
    <source>
        <dbReference type="Pfam" id="PF07727"/>
    </source>
</evidence>
<dbReference type="PANTHER" id="PTHR46148:SF59">
    <property type="entry name" value="NUCLEOTIDYLTRANSFERASE, RIBONUCLEASE H"/>
    <property type="match status" value="1"/>
</dbReference>
<evidence type="ECO:0000313" key="3">
    <source>
        <dbReference type="EMBL" id="GJT28638.1"/>
    </source>
</evidence>
<proteinExistence type="predicted"/>
<feature type="compositionally biased region" description="Basic and acidic residues" evidence="1">
    <location>
        <begin position="950"/>
        <end position="967"/>
    </location>
</feature>
<keyword evidence="4" id="KW-1185">Reference proteome</keyword>